<accession>A0A1M6RVS5</accession>
<evidence type="ECO:0008006" key="3">
    <source>
        <dbReference type="Google" id="ProtNLM"/>
    </source>
</evidence>
<dbReference type="EMBL" id="FRAC01000011">
    <property type="protein sequence ID" value="SHK36553.1"/>
    <property type="molecule type" value="Genomic_DNA"/>
</dbReference>
<reference evidence="1 2" key="1">
    <citation type="submission" date="2016-11" db="EMBL/GenBank/DDBJ databases">
        <authorList>
            <person name="Jaros S."/>
            <person name="Januszkiewicz K."/>
            <person name="Wedrychowicz H."/>
        </authorList>
    </citation>
    <scope>NUCLEOTIDE SEQUENCE [LARGE SCALE GENOMIC DNA]</scope>
    <source>
        <strain evidence="1 2">DSM 15929</strain>
    </source>
</reference>
<evidence type="ECO:0000313" key="1">
    <source>
        <dbReference type="EMBL" id="SHK36553.1"/>
    </source>
</evidence>
<dbReference type="RefSeq" id="WP_073275982.1">
    <property type="nucleotide sequence ID" value="NZ_FRAC01000011.1"/>
</dbReference>
<protein>
    <recommendedName>
        <fullName evidence="3">SpoIIAA-like</fullName>
    </recommendedName>
</protein>
<proteinExistence type="predicted"/>
<dbReference type="Proteomes" id="UP000184386">
    <property type="component" value="Unassembled WGS sequence"/>
</dbReference>
<dbReference type="STRING" id="1121322.SAMN02745136_02310"/>
<keyword evidence="2" id="KW-1185">Reference proteome</keyword>
<dbReference type="OrthoDB" id="2738569at2"/>
<organism evidence="1 2">
    <name type="scientific">Anaerocolumna jejuensis DSM 15929</name>
    <dbReference type="NCBI Taxonomy" id="1121322"/>
    <lineage>
        <taxon>Bacteria</taxon>
        <taxon>Bacillati</taxon>
        <taxon>Bacillota</taxon>
        <taxon>Clostridia</taxon>
        <taxon>Lachnospirales</taxon>
        <taxon>Lachnospiraceae</taxon>
        <taxon>Anaerocolumna</taxon>
    </lineage>
</organism>
<sequence>MKNNTNTITADDNIVISHLTGHLTIGDVDTWYEEFEKVCFGFIDSGRPFRLLMNRNPYTVSDIHVRPYWRQKFFNEKITSSYEAFALVLSDAEIVKAYKENNQYDYVDFFLDYDKAYVWLKNFKRK</sequence>
<evidence type="ECO:0000313" key="2">
    <source>
        <dbReference type="Proteomes" id="UP000184386"/>
    </source>
</evidence>
<gene>
    <name evidence="1" type="ORF">SAMN02745136_02310</name>
</gene>
<dbReference type="AlphaFoldDB" id="A0A1M6RVS5"/>
<name>A0A1M6RVS5_9FIRM</name>